<dbReference type="Proteomes" id="UP000065734">
    <property type="component" value="Chromosome I"/>
</dbReference>
<dbReference type="InterPro" id="IPR019600">
    <property type="entry name" value="Hemin_uptake_protein_HemP"/>
</dbReference>
<keyword evidence="3" id="KW-1185">Reference proteome</keyword>
<dbReference type="AlphaFoldDB" id="A0A0H5BBK5"/>
<sequence>MSETTGSNLLASTTGTTKTSMPVEPAKRYISIELNRIESADLFVSTREITIGHAGETYRLRLTSQNKLILTK</sequence>
<gene>
    <name evidence="2" type="ORF">BVIRIDIS_06040</name>
</gene>
<dbReference type="Pfam" id="PF10636">
    <property type="entry name" value="hemP"/>
    <property type="match status" value="1"/>
</dbReference>
<evidence type="ECO:0000313" key="2">
    <source>
        <dbReference type="EMBL" id="CUU41611.1"/>
    </source>
</evidence>
<dbReference type="STRING" id="1079.BVIR_1161"/>
<dbReference type="Gene3D" id="2.10.70.10">
    <property type="entry name" value="Complement Module, domain 1"/>
    <property type="match status" value="1"/>
</dbReference>
<feature type="compositionally biased region" description="Polar residues" evidence="1">
    <location>
        <begin position="1"/>
        <end position="20"/>
    </location>
</feature>
<dbReference type="EMBL" id="LN907867">
    <property type="protein sequence ID" value="CUU41611.1"/>
    <property type="molecule type" value="Genomic_DNA"/>
</dbReference>
<dbReference type="OrthoDB" id="7870498at2"/>
<protein>
    <submittedName>
        <fullName evidence="2">Hemin uptake protein</fullName>
    </submittedName>
</protein>
<dbReference type="KEGG" id="bvr:BVIR_1161"/>
<accession>A0A0H5BBK5</accession>
<name>A0A0H5BBK5_BLAVI</name>
<proteinExistence type="predicted"/>
<evidence type="ECO:0000313" key="3">
    <source>
        <dbReference type="Proteomes" id="UP000065734"/>
    </source>
</evidence>
<feature type="region of interest" description="Disordered" evidence="1">
    <location>
        <begin position="1"/>
        <end position="22"/>
    </location>
</feature>
<reference evidence="3" key="1">
    <citation type="journal article" date="2016" name="Genome Announc.">
        <title>Revised genome sequence of the purple photosynthetic bacterium Blastochloris viridis.</title>
        <authorList>
            <person name="Liu L.N."/>
            <person name="Faulkner M."/>
            <person name="Liu X."/>
            <person name="Huang F."/>
            <person name="Darby A.C."/>
            <person name="Hall N."/>
        </authorList>
    </citation>
    <scope>NUCLEOTIDE SEQUENCE [LARGE SCALE GENOMIC DNA]</scope>
    <source>
        <strain evidence="3">ATCC 19567 / DSM 133 / F</strain>
    </source>
</reference>
<dbReference type="RefSeq" id="WP_082416757.1">
    <property type="nucleotide sequence ID" value="NZ_AP014854.2"/>
</dbReference>
<evidence type="ECO:0000256" key="1">
    <source>
        <dbReference type="SAM" id="MobiDB-lite"/>
    </source>
</evidence>
<organism evidence="2 3">
    <name type="scientific">Blastochloris viridis</name>
    <name type="common">Rhodopseudomonas viridis</name>
    <dbReference type="NCBI Taxonomy" id="1079"/>
    <lineage>
        <taxon>Bacteria</taxon>
        <taxon>Pseudomonadati</taxon>
        <taxon>Pseudomonadota</taxon>
        <taxon>Alphaproteobacteria</taxon>
        <taxon>Hyphomicrobiales</taxon>
        <taxon>Blastochloridaceae</taxon>
        <taxon>Blastochloris</taxon>
    </lineage>
</organism>